<dbReference type="PIRSF" id="PIRSF002290">
    <property type="entry name" value="Clathrin_H_chain"/>
    <property type="match status" value="1"/>
</dbReference>
<evidence type="ECO:0000313" key="5">
    <source>
        <dbReference type="Proteomes" id="UP000515908"/>
    </source>
</evidence>
<feature type="repeat" description="CHCR" evidence="1">
    <location>
        <begin position="586"/>
        <end position="729"/>
    </location>
</feature>
<evidence type="ECO:0000256" key="1">
    <source>
        <dbReference type="PROSITE-ProRule" id="PRU01006"/>
    </source>
</evidence>
<dbReference type="FunFam" id="1.25.40.10:FF:000001">
    <property type="entry name" value="Clathrin heavy chain"/>
    <property type="match status" value="1"/>
</dbReference>
<feature type="repeat" description="CHCR" evidence="1">
    <location>
        <begin position="437"/>
        <end position="583"/>
    </location>
</feature>
<feature type="repeat" description="CHCR" evidence="1">
    <location>
        <begin position="289"/>
        <end position="432"/>
    </location>
</feature>
<dbReference type="VEuPathDB" id="TriTrypDB:ADEAN_000171100"/>
<dbReference type="InterPro" id="IPR000547">
    <property type="entry name" value="Clathrin_H-chain/VPS_repeat"/>
</dbReference>
<evidence type="ECO:0000313" key="4">
    <source>
        <dbReference type="EMBL" id="CAD2214266.1"/>
    </source>
</evidence>
<dbReference type="Gene3D" id="1.25.40.730">
    <property type="match status" value="1"/>
</dbReference>
<dbReference type="InterPro" id="IPR016024">
    <property type="entry name" value="ARM-type_fold"/>
</dbReference>
<gene>
    <name evidence="4" type="ORF">ADEAN_000171100</name>
</gene>
<dbReference type="AlphaFoldDB" id="A0A7G2C3H9"/>
<accession>A0A7G2C3H9</accession>
<reference evidence="4 5" key="1">
    <citation type="submission" date="2020-08" db="EMBL/GenBank/DDBJ databases">
        <authorList>
            <person name="Newling K."/>
            <person name="Davey J."/>
            <person name="Forrester S."/>
        </authorList>
    </citation>
    <scope>NUCLEOTIDE SEQUENCE [LARGE SCALE GENOMIC DNA]</scope>
    <source>
        <strain evidence="5">Crithidia deanei Carvalho (ATCC PRA-265)</strain>
    </source>
</reference>
<dbReference type="Proteomes" id="UP000515908">
    <property type="component" value="Chromosome 03"/>
</dbReference>
<feature type="repeat" description="CHCR" evidence="1">
    <location>
        <begin position="1"/>
        <end position="134"/>
    </location>
</feature>
<organism evidence="4 5">
    <name type="scientific">Angomonas deanei</name>
    <dbReference type="NCBI Taxonomy" id="59799"/>
    <lineage>
        <taxon>Eukaryota</taxon>
        <taxon>Discoba</taxon>
        <taxon>Euglenozoa</taxon>
        <taxon>Kinetoplastea</taxon>
        <taxon>Metakinetoplastina</taxon>
        <taxon>Trypanosomatida</taxon>
        <taxon>Trypanosomatidae</taxon>
        <taxon>Strigomonadinae</taxon>
        <taxon>Angomonas</taxon>
    </lineage>
</organism>
<name>A0A7G2C3H9_9TRYP</name>
<dbReference type="PROSITE" id="PS50236">
    <property type="entry name" value="CHCR"/>
    <property type="match status" value="5"/>
</dbReference>
<dbReference type="Pfam" id="PF00637">
    <property type="entry name" value="Clathrin"/>
    <property type="match status" value="5"/>
</dbReference>
<dbReference type="GO" id="GO:0032051">
    <property type="term" value="F:clathrin light chain binding"/>
    <property type="evidence" value="ECO:0007669"/>
    <property type="project" value="InterPro"/>
</dbReference>
<dbReference type="InterPro" id="IPR011990">
    <property type="entry name" value="TPR-like_helical_dom_sf"/>
</dbReference>
<feature type="coiled-coil region" evidence="2">
    <location>
        <begin position="765"/>
        <end position="792"/>
    </location>
</feature>
<dbReference type="GO" id="GO:0071439">
    <property type="term" value="C:clathrin complex"/>
    <property type="evidence" value="ECO:0007669"/>
    <property type="project" value="InterPro"/>
</dbReference>
<dbReference type="InterPro" id="IPR055358">
    <property type="entry name" value="CHCR"/>
</dbReference>
<dbReference type="GO" id="GO:0006898">
    <property type="term" value="P:receptor-mediated endocytosis"/>
    <property type="evidence" value="ECO:0007669"/>
    <property type="project" value="TreeGrafter"/>
</dbReference>
<keyword evidence="2" id="KW-0175">Coiled coil</keyword>
<dbReference type="InterPro" id="IPR016341">
    <property type="entry name" value="Clathrin_heavy_chain"/>
</dbReference>
<dbReference type="SMART" id="SM00299">
    <property type="entry name" value="CLH"/>
    <property type="match status" value="5"/>
</dbReference>
<keyword evidence="5" id="KW-1185">Reference proteome</keyword>
<evidence type="ECO:0000256" key="3">
    <source>
        <dbReference type="SAM" id="MobiDB-lite"/>
    </source>
</evidence>
<proteinExistence type="predicted"/>
<dbReference type="PANTHER" id="PTHR10292">
    <property type="entry name" value="CLATHRIN HEAVY CHAIN RELATED"/>
    <property type="match status" value="1"/>
</dbReference>
<dbReference type="EMBL" id="LR877147">
    <property type="protein sequence ID" value="CAD2214266.1"/>
    <property type="molecule type" value="Genomic_DNA"/>
</dbReference>
<dbReference type="SUPFAM" id="SSF48371">
    <property type="entry name" value="ARM repeat"/>
    <property type="match status" value="2"/>
</dbReference>
<protein>
    <submittedName>
        <fullName evidence="4">Region in Clathrin and VPS, putative</fullName>
    </submittedName>
</protein>
<feature type="region of interest" description="Disordered" evidence="3">
    <location>
        <begin position="821"/>
        <end position="840"/>
    </location>
</feature>
<feature type="repeat" description="CHCR" evidence="1">
    <location>
        <begin position="141"/>
        <end position="285"/>
    </location>
</feature>
<dbReference type="PANTHER" id="PTHR10292:SF1">
    <property type="entry name" value="CLATHRIN HEAVY CHAIN"/>
    <property type="match status" value="1"/>
</dbReference>
<evidence type="ECO:0000256" key="2">
    <source>
        <dbReference type="SAM" id="Coils"/>
    </source>
</evidence>
<dbReference type="Gene3D" id="1.25.40.10">
    <property type="entry name" value="Tetratricopeptide repeat domain"/>
    <property type="match status" value="2"/>
</dbReference>
<sequence length="840" mass="95308">MCPVEQLVKIAEENGRLHVIKDWLEERRNEKKTDVALYTALAKIYVDLGQNAEEFLSECPYYDSTEVGKYCESRNPKLAFIAYGKGHSSKELIDLCVKNGLYKEEARYLVREQNLDLWAEVLREDTPDRQQLIEAVQQVALPEATVSEEVSTTVRAFMNANLTEELTSLLDQIVVHGRFRKNKFLENLLIMSAVRARKDRVMEYVTTLEDYDAKDIANMATGAGLHEVAFVVYDRHGMLKEAASVLLNDLEDLPRGRAYCQKADDPKVWSVFGLYLVNIDEVHEGIECLIKAKDAEHVMEVTAAAERTNQFGDLIKYLMMARQHSKSRDNKIDTALVITYAKTGRLGELEEFLKETHNVKIGAIADKCFNDELYESARVLYTVGNNFPRLASTEIKLKNLPAAVEAANKAKSTQTFKEVNLACIEAKEMKLANMVAVPVVLKAEEVSGICNRYESRGLWEDLYSVLKMAAGHQGAHMGIFTEMGIVLAKYKPEKLIEHINMYPKKINAHKLIAACNQYHHWVALRLLHINNEDYLAAANCMMDHYADCWDHEIYKDVVNHLGSSDLLYAAIPFYLKVHPELLNDYLTTMFKKMDPDRVMKEVVKCAPIYVIRQYLEAAQERNSKSVNEALNEQYMEEEDFKALRHSVESYNNFDAEQLSAKLEKMEMFEFRKIALLLHRKNKRFAHAIKVAKENKLYEEAMETAVESGEPAIVDDLLDFFVKDHPECFVSCLYICYDLVDPASIMQKAWIHNRMDVAMPFLIQTVQNYTQKVDRMERSMMDAQTAAKDAARRAGPSAGNAPLMIEQGGPMGMGGGPMAMGGPPPQSNFGAPPNFGTGRPF</sequence>
<dbReference type="GO" id="GO:0006886">
    <property type="term" value="P:intracellular protein transport"/>
    <property type="evidence" value="ECO:0007669"/>
    <property type="project" value="UniProtKB-UniRule"/>
</dbReference>